<comment type="caution">
    <text evidence="1">The sequence shown here is derived from an EMBL/GenBank/DDBJ whole genome shotgun (WGS) entry which is preliminary data.</text>
</comment>
<dbReference type="AlphaFoldDB" id="A0A2W5TL38"/>
<dbReference type="Proteomes" id="UP000249061">
    <property type="component" value="Unassembled WGS sequence"/>
</dbReference>
<organism evidence="1 2">
    <name type="scientific">Archangium gephyra</name>
    <dbReference type="NCBI Taxonomy" id="48"/>
    <lineage>
        <taxon>Bacteria</taxon>
        <taxon>Pseudomonadati</taxon>
        <taxon>Myxococcota</taxon>
        <taxon>Myxococcia</taxon>
        <taxon>Myxococcales</taxon>
        <taxon>Cystobacterineae</taxon>
        <taxon>Archangiaceae</taxon>
        <taxon>Archangium</taxon>
    </lineage>
</organism>
<gene>
    <name evidence="1" type="ORF">DI536_16920</name>
</gene>
<protein>
    <submittedName>
        <fullName evidence="1">Uncharacterized protein</fullName>
    </submittedName>
</protein>
<dbReference type="EMBL" id="QFQP01000013">
    <property type="protein sequence ID" value="PZR12005.1"/>
    <property type="molecule type" value="Genomic_DNA"/>
</dbReference>
<proteinExistence type="predicted"/>
<evidence type="ECO:0000313" key="1">
    <source>
        <dbReference type="EMBL" id="PZR12005.1"/>
    </source>
</evidence>
<reference evidence="1 2" key="1">
    <citation type="submission" date="2017-08" db="EMBL/GenBank/DDBJ databases">
        <title>Infants hospitalized years apart are colonized by the same room-sourced microbial strains.</title>
        <authorList>
            <person name="Brooks B."/>
            <person name="Olm M.R."/>
            <person name="Firek B.A."/>
            <person name="Baker R."/>
            <person name="Thomas B.C."/>
            <person name="Morowitz M.J."/>
            <person name="Banfield J.F."/>
        </authorList>
    </citation>
    <scope>NUCLEOTIDE SEQUENCE [LARGE SCALE GENOMIC DNA]</scope>
    <source>
        <strain evidence="1">S2_003_000_R2_14</strain>
    </source>
</reference>
<evidence type="ECO:0000313" key="2">
    <source>
        <dbReference type="Proteomes" id="UP000249061"/>
    </source>
</evidence>
<name>A0A2W5TL38_9BACT</name>
<accession>A0A2W5TL38</accession>
<sequence>MTIMNFAMVMAVLVLGADETKECVDVPSTPDMRVQQCGKYVFTFGDVYRLNNRPPVDQYFAGIVLNVNSAPVEPKPIEITVGTTKYDGRIGVLSSGSFANSELLVISTPLPGKEQVRVLSCLAQVNRGATRDECIKRFAVMRDEAPLPERENVAPSLGGLPVAVPNGCSVTEGAIRCNDGRS</sequence>